<dbReference type="PROSITE" id="PS51257">
    <property type="entry name" value="PROKAR_LIPOPROTEIN"/>
    <property type="match status" value="1"/>
</dbReference>
<name>A0A3E0DLT4_9GAMM</name>
<dbReference type="Proteomes" id="UP000256542">
    <property type="component" value="Unassembled WGS sequence"/>
</dbReference>
<organism evidence="1 2">
    <name type="scientific">Marinomonas pollencensis</name>
    <dbReference type="NCBI Taxonomy" id="491954"/>
    <lineage>
        <taxon>Bacteria</taxon>
        <taxon>Pseudomonadati</taxon>
        <taxon>Pseudomonadota</taxon>
        <taxon>Gammaproteobacteria</taxon>
        <taxon>Oceanospirillales</taxon>
        <taxon>Oceanospirillaceae</taxon>
        <taxon>Marinomonas</taxon>
    </lineage>
</organism>
<protein>
    <submittedName>
        <fullName evidence="1">Uncharacterized protein</fullName>
    </submittedName>
</protein>
<dbReference type="EMBL" id="QUNG01000005">
    <property type="protein sequence ID" value="REG83721.1"/>
    <property type="molecule type" value="Genomic_DNA"/>
</dbReference>
<comment type="caution">
    <text evidence="1">The sequence shown here is derived from an EMBL/GenBank/DDBJ whole genome shotgun (WGS) entry which is preliminary data.</text>
</comment>
<reference evidence="1 2" key="1">
    <citation type="submission" date="2018-08" db="EMBL/GenBank/DDBJ databases">
        <title>Genomic Encyclopedia of Type Strains, Phase III (KMG-III): the genomes of soil and plant-associated and newly described type strains.</title>
        <authorList>
            <person name="Whitman W."/>
        </authorList>
    </citation>
    <scope>NUCLEOTIDE SEQUENCE [LARGE SCALE GENOMIC DNA]</scope>
    <source>
        <strain evidence="1 2">CECT 7375</strain>
    </source>
</reference>
<sequence>MKHSILVIFPFLVACSNTQLTVVDSLTVAAKNDGVLMTPSRWMVTEHPLQTTYVSMNGQLGVRAGQVCIASRFRSPFNSNCLLAGSLFLDKEDKEVKEEGNTQLREGKIYREVYQPTAELVKTLQKDSNAITEEALPKDSIMELMNTVNTEKTQAVLYATAVLNDLQCQQDQGGDACAEKGVAKNTAYENLIEARSKVELLMNLPNRLVYNWSENYTLTSGAVVNENNKANGGAERSSAGYTIVNGLVLERYQSSCKELELLKNLPSYKRMKIVTMTLAAKELYYNANQDTSLSLQAALAVSPAELASLKNALTSEQNIALEAALNFSTSISSRGYFTAPDISLEDFKESGLTKTPQSGLVYYAVLSDIGTLACDN</sequence>
<accession>A0A3E0DLT4</accession>
<dbReference type="RefSeq" id="WP_115897407.1">
    <property type="nucleotide sequence ID" value="NZ_QUNG01000005.1"/>
</dbReference>
<dbReference type="OrthoDB" id="6104585at2"/>
<dbReference type="AlphaFoldDB" id="A0A3E0DLT4"/>
<gene>
    <name evidence="1" type="ORF">DFP81_10587</name>
</gene>
<keyword evidence="2" id="KW-1185">Reference proteome</keyword>
<evidence type="ECO:0000313" key="1">
    <source>
        <dbReference type="EMBL" id="REG83721.1"/>
    </source>
</evidence>
<evidence type="ECO:0000313" key="2">
    <source>
        <dbReference type="Proteomes" id="UP000256542"/>
    </source>
</evidence>
<proteinExistence type="predicted"/>